<accession>A0A1X3D3G7</accession>
<dbReference type="SUPFAM" id="SSF53335">
    <property type="entry name" value="S-adenosyl-L-methionine-dependent methyltransferases"/>
    <property type="match status" value="1"/>
</dbReference>
<dbReference type="PRINTS" id="PR00508">
    <property type="entry name" value="S21N4MTFRASE"/>
</dbReference>
<comment type="caution">
    <text evidence="5">The sequence shown here is derived from an EMBL/GenBank/DDBJ whole genome shotgun (WGS) entry which is preliminary data.</text>
</comment>
<reference evidence="6" key="1">
    <citation type="submission" date="2017-01" db="EMBL/GenBank/DDBJ databases">
        <authorList>
            <person name="Mah S.A."/>
            <person name="Swanson W.J."/>
            <person name="Moy G.W."/>
            <person name="Vacquier V.D."/>
        </authorList>
    </citation>
    <scope>NUCLEOTIDE SEQUENCE [LARGE SCALE GENOMIC DNA]</scope>
    <source>
        <strain evidence="6">124861</strain>
    </source>
</reference>
<dbReference type="GO" id="GO:0003677">
    <property type="term" value="F:DNA binding"/>
    <property type="evidence" value="ECO:0007669"/>
    <property type="project" value="InterPro"/>
</dbReference>
<keyword evidence="2" id="KW-0808">Transferase</keyword>
<dbReference type="InterPro" id="IPR001091">
    <property type="entry name" value="RM_Methyltransferase"/>
</dbReference>
<dbReference type="EMBL" id="MTAB01000072">
    <property type="protein sequence ID" value="OSI14067.1"/>
    <property type="molecule type" value="Genomic_DNA"/>
</dbReference>
<dbReference type="Gene3D" id="3.40.50.150">
    <property type="entry name" value="Vaccinia Virus protein VP39"/>
    <property type="match status" value="1"/>
</dbReference>
<evidence type="ECO:0000256" key="3">
    <source>
        <dbReference type="SAM" id="MobiDB-lite"/>
    </source>
</evidence>
<gene>
    <name evidence="5" type="ORF">BV912_12735</name>
</gene>
<dbReference type="Pfam" id="PF01555">
    <property type="entry name" value="N6_N4_Mtase"/>
    <property type="match status" value="1"/>
</dbReference>
<dbReference type="GO" id="GO:0008170">
    <property type="term" value="F:N-methyltransferase activity"/>
    <property type="evidence" value="ECO:0007669"/>
    <property type="project" value="InterPro"/>
</dbReference>
<sequence length="80" mass="8743">MPHPGQRATQHRSNREHTPARPLRNKRSVWPVSTVATRHDHLAAFPPKLIEPCILAGSRSGDVVLDPFSGSGTVAETANR</sequence>
<dbReference type="InterPro" id="IPR002941">
    <property type="entry name" value="DNA_methylase_N4/N6"/>
</dbReference>
<dbReference type="AlphaFoldDB" id="A0A1X3D3G7"/>
<organism evidence="5 6">
    <name type="scientific">Neisseria dumasiana</name>
    <dbReference type="NCBI Taxonomy" id="1931275"/>
    <lineage>
        <taxon>Bacteria</taxon>
        <taxon>Pseudomonadati</taxon>
        <taxon>Pseudomonadota</taxon>
        <taxon>Betaproteobacteria</taxon>
        <taxon>Neisseriales</taxon>
        <taxon>Neisseriaceae</taxon>
        <taxon>Neisseria</taxon>
    </lineage>
</organism>
<evidence type="ECO:0000313" key="6">
    <source>
        <dbReference type="Proteomes" id="UP000193303"/>
    </source>
</evidence>
<feature type="region of interest" description="Disordered" evidence="3">
    <location>
        <begin position="1"/>
        <end position="29"/>
    </location>
</feature>
<evidence type="ECO:0000313" key="5">
    <source>
        <dbReference type="EMBL" id="OSI14067.1"/>
    </source>
</evidence>
<proteinExistence type="predicted"/>
<protein>
    <submittedName>
        <fullName evidence="5">Site-specific DNA-methyltransferase</fullName>
    </submittedName>
</protein>
<dbReference type="GO" id="GO:0032259">
    <property type="term" value="P:methylation"/>
    <property type="evidence" value="ECO:0007669"/>
    <property type="project" value="UniProtKB-KW"/>
</dbReference>
<feature type="domain" description="DNA methylase N-4/N-6" evidence="4">
    <location>
        <begin position="21"/>
        <end position="79"/>
    </location>
</feature>
<evidence type="ECO:0000256" key="2">
    <source>
        <dbReference type="ARBA" id="ARBA00022679"/>
    </source>
</evidence>
<evidence type="ECO:0000256" key="1">
    <source>
        <dbReference type="ARBA" id="ARBA00022603"/>
    </source>
</evidence>
<evidence type="ECO:0000259" key="4">
    <source>
        <dbReference type="Pfam" id="PF01555"/>
    </source>
</evidence>
<dbReference type="Proteomes" id="UP000193303">
    <property type="component" value="Unassembled WGS sequence"/>
</dbReference>
<keyword evidence="1" id="KW-0489">Methyltransferase</keyword>
<dbReference type="InterPro" id="IPR029063">
    <property type="entry name" value="SAM-dependent_MTases_sf"/>
</dbReference>
<name>A0A1X3D3G7_9NEIS</name>
<feature type="non-terminal residue" evidence="5">
    <location>
        <position position="80"/>
    </location>
</feature>